<dbReference type="GO" id="GO:0071035">
    <property type="term" value="P:nuclear polyadenylation-dependent rRNA catabolic process"/>
    <property type="evidence" value="ECO:0007669"/>
    <property type="project" value="TreeGrafter"/>
</dbReference>
<evidence type="ECO:0000313" key="9">
    <source>
        <dbReference type="Proteomes" id="UP000007796"/>
    </source>
</evidence>
<feature type="region of interest" description="Disordered" evidence="7">
    <location>
        <begin position="264"/>
        <end position="283"/>
    </location>
</feature>
<keyword evidence="5" id="KW-0271">Exosome</keyword>
<evidence type="ECO:0000256" key="6">
    <source>
        <dbReference type="ARBA" id="ARBA00042523"/>
    </source>
</evidence>
<dbReference type="RefSeq" id="XP_014168388.1">
    <property type="nucleotide sequence ID" value="XM_014312913.1"/>
</dbReference>
<sequence length="644" mass="69201">MAPRKNKARARSSSTSLGESGPEEEIRTAATRPRATGKKAAQSSDGWDVWQDTVREQEADRVKQYMSTFQEKVASMRKKAVQDMRQSEESRVRTAYGNGLTETARSEMMMPSRLPLREASEEVLGLFQSMLSRFERTNNELREQCSCLTGFSASTGSTGPSLSVKAAWQKDHEEARKLLQYGRAYGDNLVHEIIVPQTDGNGSAPIAHADSIDLNCTGRSAIGLFPRSRATLVGGQTWGETARTQMQALTGIVRTLPYEEKVEIGGSKTPPIRPDGRSPTQFRPLRAETGMLPGANGSARVCFSDGTEAIVGVKADVEKTRRTGREDDDDGDEDVEGGEKGGEDKKDGNGVSASTSASSTSGASSWVEVTVEIPGLRDDDSNTVFLAALLAEALLADGNLAQALRINRRFHWKLYLDILLISPPLSYPLPLLSLTSHLALLATRLPRLVSEGDEDPFFNDDWDASTYLYPRATEAGAEAGAAAQQPFSRPPITLLVMTVGDSILFDPTSEELAVANAVLAVSVGASEPPRPAETTTAPSSSSSLRLLAIRTIDPPSRLTAPGTPYNPDTKVKQQQQQQQAAGSSAPQENSTPSRLPETEAVYGVWRAPRGGARVGLLAAMTQRVLEKGGVAEEVFAGLGAVEVV</sequence>
<dbReference type="GO" id="GO:0035925">
    <property type="term" value="F:mRNA 3'-UTR AU-rich region binding"/>
    <property type="evidence" value="ECO:0007669"/>
    <property type="project" value="TreeGrafter"/>
</dbReference>
<evidence type="ECO:0000256" key="4">
    <source>
        <dbReference type="ARBA" id="ARBA00022490"/>
    </source>
</evidence>
<dbReference type="GO" id="GO:0000177">
    <property type="term" value="C:cytoplasmic exosome (RNase complex)"/>
    <property type="evidence" value="ECO:0007669"/>
    <property type="project" value="TreeGrafter"/>
</dbReference>
<dbReference type="GO" id="GO:0071038">
    <property type="term" value="P:TRAMP-dependent tRNA surveillance pathway"/>
    <property type="evidence" value="ECO:0007669"/>
    <property type="project" value="TreeGrafter"/>
</dbReference>
<dbReference type="GO" id="GO:0034475">
    <property type="term" value="P:U4 snRNA 3'-end processing"/>
    <property type="evidence" value="ECO:0007669"/>
    <property type="project" value="TreeGrafter"/>
</dbReference>
<feature type="compositionally biased region" description="Acidic residues" evidence="7">
    <location>
        <begin position="326"/>
        <end position="336"/>
    </location>
</feature>
<dbReference type="PANTHER" id="PTHR11097">
    <property type="entry name" value="EXOSOME COMPLEX EXONUCLEASE RIBOSOMAL RNA PROCESSING PROTEIN"/>
    <property type="match status" value="1"/>
</dbReference>
<proteinExistence type="inferred from homology"/>
<keyword evidence="4" id="KW-0963">Cytoplasm</keyword>
<dbReference type="Proteomes" id="UP000007796">
    <property type="component" value="Unassembled WGS sequence"/>
</dbReference>
<dbReference type="AlphaFoldDB" id="F0XU13"/>
<protein>
    <recommendedName>
        <fullName evidence="6">Ribosomal RNA-processing protein 42</fullName>
    </recommendedName>
</protein>
<name>F0XU13_GROCL</name>
<dbReference type="GeneID" id="25978003"/>
<dbReference type="InParanoid" id="F0XU13"/>
<feature type="compositionally biased region" description="Basic residues" evidence="7">
    <location>
        <begin position="1"/>
        <end position="10"/>
    </location>
</feature>
<feature type="region of interest" description="Disordered" evidence="7">
    <location>
        <begin position="526"/>
        <end position="545"/>
    </location>
</feature>
<dbReference type="GO" id="GO:0005730">
    <property type="term" value="C:nucleolus"/>
    <property type="evidence" value="ECO:0007669"/>
    <property type="project" value="UniProtKB-SubCell"/>
</dbReference>
<dbReference type="GO" id="GO:0016075">
    <property type="term" value="P:rRNA catabolic process"/>
    <property type="evidence" value="ECO:0007669"/>
    <property type="project" value="TreeGrafter"/>
</dbReference>
<dbReference type="eggNOG" id="KOG1612">
    <property type="taxonomic scope" value="Eukaryota"/>
</dbReference>
<evidence type="ECO:0000256" key="2">
    <source>
        <dbReference type="ARBA" id="ARBA00004604"/>
    </source>
</evidence>
<feature type="compositionally biased region" description="Low complexity" evidence="7">
    <location>
        <begin position="349"/>
        <end position="360"/>
    </location>
</feature>
<dbReference type="GO" id="GO:0034473">
    <property type="term" value="P:U1 snRNA 3'-end processing"/>
    <property type="evidence" value="ECO:0007669"/>
    <property type="project" value="TreeGrafter"/>
</dbReference>
<evidence type="ECO:0000256" key="7">
    <source>
        <dbReference type="SAM" id="MobiDB-lite"/>
    </source>
</evidence>
<keyword evidence="9" id="KW-1185">Reference proteome</keyword>
<dbReference type="InterPro" id="IPR020568">
    <property type="entry name" value="Ribosomal_Su5_D2-typ_SF"/>
</dbReference>
<feature type="compositionally biased region" description="Polar residues" evidence="7">
    <location>
        <begin position="580"/>
        <end position="593"/>
    </location>
</feature>
<feature type="region of interest" description="Disordered" evidence="7">
    <location>
        <begin position="553"/>
        <end position="599"/>
    </location>
</feature>
<dbReference type="GO" id="GO:0000176">
    <property type="term" value="C:nuclear exosome (RNase complex)"/>
    <property type="evidence" value="ECO:0007669"/>
    <property type="project" value="UniProtKB-ARBA"/>
</dbReference>
<dbReference type="STRING" id="655863.F0XU13"/>
<evidence type="ECO:0000256" key="3">
    <source>
        <dbReference type="ARBA" id="ARBA00006678"/>
    </source>
</evidence>
<dbReference type="GO" id="GO:0034476">
    <property type="term" value="P:U5 snRNA 3'-end processing"/>
    <property type="evidence" value="ECO:0007669"/>
    <property type="project" value="TreeGrafter"/>
</dbReference>
<dbReference type="HOGENOM" id="CLU_425156_0_0_1"/>
<dbReference type="InterPro" id="IPR050590">
    <property type="entry name" value="Exosome_comp_Rrp42_subfam"/>
</dbReference>
<dbReference type="EMBL" id="GL630006">
    <property type="protein sequence ID" value="EFW98905.1"/>
    <property type="molecule type" value="Genomic_DNA"/>
</dbReference>
<accession>F0XU13</accession>
<evidence type="ECO:0000313" key="8">
    <source>
        <dbReference type="EMBL" id="EFW98905.1"/>
    </source>
</evidence>
<comment type="similarity">
    <text evidence="3">Belongs to the RNase PH family.</text>
</comment>
<dbReference type="InterPro" id="IPR027408">
    <property type="entry name" value="PNPase/RNase_PH_dom_sf"/>
</dbReference>
<feature type="region of interest" description="Disordered" evidence="7">
    <location>
        <begin position="1"/>
        <end position="50"/>
    </location>
</feature>
<comment type="subcellular location">
    <subcellularLocation>
        <location evidence="1">Cytoplasm</location>
    </subcellularLocation>
    <subcellularLocation>
        <location evidence="2">Nucleus</location>
        <location evidence="2">Nucleolus</location>
    </subcellularLocation>
</comment>
<dbReference type="GO" id="GO:0000467">
    <property type="term" value="P:exonucleolytic trimming to generate mature 3'-end of 5.8S rRNA from tricistronic rRNA transcript (SSU-rRNA, 5.8S rRNA, LSU-rRNA)"/>
    <property type="evidence" value="ECO:0007669"/>
    <property type="project" value="TreeGrafter"/>
</dbReference>
<organism evidence="9">
    <name type="scientific">Grosmannia clavigera (strain kw1407 / UAMH 11150)</name>
    <name type="common">Blue stain fungus</name>
    <name type="synonym">Graphiocladiella clavigera</name>
    <dbReference type="NCBI Taxonomy" id="655863"/>
    <lineage>
        <taxon>Eukaryota</taxon>
        <taxon>Fungi</taxon>
        <taxon>Dikarya</taxon>
        <taxon>Ascomycota</taxon>
        <taxon>Pezizomycotina</taxon>
        <taxon>Sordariomycetes</taxon>
        <taxon>Sordariomycetidae</taxon>
        <taxon>Ophiostomatales</taxon>
        <taxon>Ophiostomataceae</taxon>
        <taxon>Leptographium</taxon>
    </lineage>
</organism>
<dbReference type="OrthoDB" id="272245at2759"/>
<dbReference type="SUPFAM" id="SSF54211">
    <property type="entry name" value="Ribosomal protein S5 domain 2-like"/>
    <property type="match status" value="1"/>
</dbReference>
<dbReference type="Gene3D" id="3.30.230.70">
    <property type="entry name" value="GHMP Kinase, N-terminal domain"/>
    <property type="match status" value="1"/>
</dbReference>
<gene>
    <name evidence="8" type="ORF">CMQ_4757</name>
</gene>
<reference evidence="8 9" key="1">
    <citation type="journal article" date="2011" name="Proc. Natl. Acad. Sci. U.S.A.">
        <title>Genome and transcriptome analyses of the mountain pine beetle-fungal symbiont Grosmannia clavigera, a lodgepole pine pathogen.</title>
        <authorList>
            <person name="DiGuistini S."/>
            <person name="Wang Y."/>
            <person name="Liao N.Y."/>
            <person name="Taylor G."/>
            <person name="Tanguay P."/>
            <person name="Feau N."/>
            <person name="Henrissat B."/>
            <person name="Chan S.K."/>
            <person name="Hesse-Orce U."/>
            <person name="Alamouti S.M."/>
            <person name="Tsui C.K.M."/>
            <person name="Docking R.T."/>
            <person name="Levasseur A."/>
            <person name="Haridas S."/>
            <person name="Robertson G."/>
            <person name="Birol I."/>
            <person name="Holt R.A."/>
            <person name="Marra M.A."/>
            <person name="Hamelin R.C."/>
            <person name="Hirst M."/>
            <person name="Jones S.J.M."/>
            <person name="Bohlmann J."/>
            <person name="Breuil C."/>
        </authorList>
    </citation>
    <scope>NUCLEOTIDE SEQUENCE [LARGE SCALE GENOMIC DNA]</scope>
    <source>
        <strain evidence="9">kw1407 / UAMH 11150</strain>
    </source>
</reference>
<dbReference type="GO" id="GO:0071028">
    <property type="term" value="P:nuclear mRNA surveillance"/>
    <property type="evidence" value="ECO:0007669"/>
    <property type="project" value="TreeGrafter"/>
</dbReference>
<evidence type="ECO:0000256" key="5">
    <source>
        <dbReference type="ARBA" id="ARBA00022835"/>
    </source>
</evidence>
<evidence type="ECO:0000256" key="1">
    <source>
        <dbReference type="ARBA" id="ARBA00004496"/>
    </source>
</evidence>
<feature type="compositionally biased region" description="Basic and acidic residues" evidence="7">
    <location>
        <begin position="337"/>
        <end position="348"/>
    </location>
</feature>
<feature type="region of interest" description="Disordered" evidence="7">
    <location>
        <begin position="320"/>
        <end position="360"/>
    </location>
</feature>
<dbReference type="PANTHER" id="PTHR11097:SF8">
    <property type="entry name" value="EXOSOME COMPLEX COMPONENT RRP42"/>
    <property type="match status" value="1"/>
</dbReference>